<gene>
    <name evidence="3" type="ORF">IF188_17345</name>
</gene>
<feature type="chain" id="PRO_5046226159" description="LppX_LprAFG lipoprotein" evidence="2">
    <location>
        <begin position="31"/>
        <end position="248"/>
    </location>
</feature>
<keyword evidence="2" id="KW-0732">Signal</keyword>
<accession>A0ABR8NS40</accession>
<feature type="signal peptide" evidence="2">
    <location>
        <begin position="1"/>
        <end position="30"/>
    </location>
</feature>
<organism evidence="3 4">
    <name type="scientific">Microbacterium helvum</name>
    <dbReference type="NCBI Taxonomy" id="2773713"/>
    <lineage>
        <taxon>Bacteria</taxon>
        <taxon>Bacillati</taxon>
        <taxon>Actinomycetota</taxon>
        <taxon>Actinomycetes</taxon>
        <taxon>Micrococcales</taxon>
        <taxon>Microbacteriaceae</taxon>
        <taxon>Microbacterium</taxon>
    </lineage>
</organism>
<dbReference type="PROSITE" id="PS51257">
    <property type="entry name" value="PROKAR_LIPOPROTEIN"/>
    <property type="match status" value="1"/>
</dbReference>
<proteinExistence type="predicted"/>
<name>A0ABR8NS40_9MICO</name>
<feature type="region of interest" description="Disordered" evidence="1">
    <location>
        <begin position="32"/>
        <end position="52"/>
    </location>
</feature>
<evidence type="ECO:0000313" key="3">
    <source>
        <dbReference type="EMBL" id="MBD3943460.1"/>
    </source>
</evidence>
<dbReference type="Proteomes" id="UP000598426">
    <property type="component" value="Unassembled WGS sequence"/>
</dbReference>
<evidence type="ECO:0000256" key="1">
    <source>
        <dbReference type="SAM" id="MobiDB-lite"/>
    </source>
</evidence>
<feature type="compositionally biased region" description="Low complexity" evidence="1">
    <location>
        <begin position="32"/>
        <end position="41"/>
    </location>
</feature>
<evidence type="ECO:0000313" key="4">
    <source>
        <dbReference type="Proteomes" id="UP000598426"/>
    </source>
</evidence>
<keyword evidence="4" id="KW-1185">Reference proteome</keyword>
<reference evidence="3 4" key="1">
    <citation type="submission" date="2020-09" db="EMBL/GenBank/DDBJ databases">
        <title>Isolation and identification of active actinomycetes.</title>
        <authorList>
            <person name="Li X."/>
        </authorList>
    </citation>
    <scope>NUCLEOTIDE SEQUENCE [LARGE SCALE GENOMIC DNA]</scope>
    <source>
        <strain evidence="3 4">NEAU-LLC</strain>
    </source>
</reference>
<sequence length="248" mass="25376">MRITTKTATALVALAAVAAVVTGCSAPAESAPTETAAASTPAPTPTTPSAPSGCPELAVGVVVTADQLDDCAARRMVDSAGFAYDTLTNDEPGTNRYDTATGDFESLTASLSIIVVDGEAWVKTAESDWQAPDQDSEDFGIAAGSQVAANYTSGDPDHAVRTFVGAMDGPGAGGEFTVTGTGERLGEEVFVMTGTSFIGSTGYDATREYTADYVLMASSGSGSFNTRDFTSTVTITEFDKAQKITAPN</sequence>
<dbReference type="RefSeq" id="WP_191173058.1">
    <property type="nucleotide sequence ID" value="NZ_JACXZS010000013.1"/>
</dbReference>
<evidence type="ECO:0000256" key="2">
    <source>
        <dbReference type="SAM" id="SignalP"/>
    </source>
</evidence>
<comment type="caution">
    <text evidence="3">The sequence shown here is derived from an EMBL/GenBank/DDBJ whole genome shotgun (WGS) entry which is preliminary data.</text>
</comment>
<evidence type="ECO:0008006" key="5">
    <source>
        <dbReference type="Google" id="ProtNLM"/>
    </source>
</evidence>
<dbReference type="EMBL" id="JACXZS010000013">
    <property type="protein sequence ID" value="MBD3943460.1"/>
    <property type="molecule type" value="Genomic_DNA"/>
</dbReference>
<protein>
    <recommendedName>
        <fullName evidence="5">LppX_LprAFG lipoprotein</fullName>
    </recommendedName>
</protein>